<accession>A0A1E1KEU5</accession>
<keyword evidence="4" id="KW-1185">Reference proteome</keyword>
<evidence type="ECO:0000256" key="1">
    <source>
        <dbReference type="SAM" id="MobiDB-lite"/>
    </source>
</evidence>
<evidence type="ECO:0000256" key="2">
    <source>
        <dbReference type="SAM" id="Phobius"/>
    </source>
</evidence>
<feature type="region of interest" description="Disordered" evidence="1">
    <location>
        <begin position="1"/>
        <end position="30"/>
    </location>
</feature>
<keyword evidence="2" id="KW-1133">Transmembrane helix</keyword>
<feature type="compositionally biased region" description="Polar residues" evidence="1">
    <location>
        <begin position="1"/>
        <end position="15"/>
    </location>
</feature>
<feature type="transmembrane region" description="Helical" evidence="2">
    <location>
        <begin position="145"/>
        <end position="165"/>
    </location>
</feature>
<sequence>MADNQQATIPTSPTHNAEDTPHPPKQQHVLQLGPAPVNTAPWRYFFAFSLLALIDLAFNVSAGAAAAHLGAKLNHVSPTPKILQIGAQTGAIKSAITTFRDVVLMTKVNLVLRMLMLLLFSSFGICLVVVAQVCNQVVHETPKEYLIAALVASIPLIFESVRTLIPQPERKDDGSEDLEPYVRPIVSICLIGTDALGAYVFARMCSNQGRPISNYHAAASAGALFGTLTFLARLITGIIAFRYRPASGRASTIFGKYEMIYPEPIIMTEEEWEAKNRLQDGAFDWLENGPKPMLRLAARLLWFVPMNRQRNRKWRENLRRRAEKGRKSETAMDIREMMSYATSEDGIEMRNRSQAFV</sequence>
<dbReference type="EMBL" id="FJUX01000027">
    <property type="protein sequence ID" value="CZS96585.1"/>
    <property type="molecule type" value="Genomic_DNA"/>
</dbReference>
<reference evidence="4" key="1">
    <citation type="submission" date="2016-03" db="EMBL/GenBank/DDBJ databases">
        <authorList>
            <person name="Guldener U."/>
        </authorList>
    </citation>
    <scope>NUCLEOTIDE SEQUENCE [LARGE SCALE GENOMIC DNA]</scope>
    <source>
        <strain evidence="4">04CH-RAC-A.6.1</strain>
    </source>
</reference>
<feature type="transmembrane region" description="Helical" evidence="2">
    <location>
        <begin position="110"/>
        <end position="133"/>
    </location>
</feature>
<proteinExistence type="predicted"/>
<dbReference type="AlphaFoldDB" id="A0A1E1KEU5"/>
<dbReference type="Proteomes" id="UP000178912">
    <property type="component" value="Unassembled WGS sequence"/>
</dbReference>
<feature type="transmembrane region" description="Helical" evidence="2">
    <location>
        <begin position="222"/>
        <end position="241"/>
    </location>
</feature>
<evidence type="ECO:0000313" key="4">
    <source>
        <dbReference type="Proteomes" id="UP000178912"/>
    </source>
</evidence>
<protein>
    <submittedName>
        <fullName evidence="3">Uncharacterized protein</fullName>
    </submittedName>
</protein>
<evidence type="ECO:0000313" key="3">
    <source>
        <dbReference type="EMBL" id="CZS96585.1"/>
    </source>
</evidence>
<keyword evidence="2" id="KW-0472">Membrane</keyword>
<name>A0A1E1KEU5_9HELO</name>
<organism evidence="3 4">
    <name type="scientific">Rhynchosporium agropyri</name>
    <dbReference type="NCBI Taxonomy" id="914238"/>
    <lineage>
        <taxon>Eukaryota</taxon>
        <taxon>Fungi</taxon>
        <taxon>Dikarya</taxon>
        <taxon>Ascomycota</taxon>
        <taxon>Pezizomycotina</taxon>
        <taxon>Leotiomycetes</taxon>
        <taxon>Helotiales</taxon>
        <taxon>Ploettnerulaceae</taxon>
        <taxon>Rhynchosporium</taxon>
    </lineage>
</organism>
<keyword evidence="2" id="KW-0812">Transmembrane</keyword>
<gene>
    <name evidence="3" type="ORF">RAG0_05852</name>
</gene>
<dbReference type="OrthoDB" id="4358338at2759"/>
<feature type="transmembrane region" description="Helical" evidence="2">
    <location>
        <begin position="44"/>
        <end position="67"/>
    </location>
</feature>
<feature type="transmembrane region" description="Helical" evidence="2">
    <location>
        <begin position="185"/>
        <end position="202"/>
    </location>
</feature>